<accession>A0A3R9F6I9</accession>
<reference evidence="4 5" key="1">
    <citation type="submission" date="2018-12" db="EMBL/GenBank/DDBJ databases">
        <title>Amycolatopsis eburnea sp. nov. actinomycete associate with arbuscular mycorrhiza fungal spore.</title>
        <authorList>
            <person name="Lumyong S."/>
            <person name="Chaiya L."/>
        </authorList>
    </citation>
    <scope>NUCLEOTIDE SEQUENCE [LARGE SCALE GENOMIC DNA]</scope>
    <source>
        <strain evidence="4 5">GLM-1</strain>
    </source>
</reference>
<evidence type="ECO:0000256" key="2">
    <source>
        <dbReference type="RuleBase" id="RU003749"/>
    </source>
</evidence>
<feature type="domain" description="STAS" evidence="3">
    <location>
        <begin position="28"/>
        <end position="125"/>
    </location>
</feature>
<organism evidence="4 5">
    <name type="scientific">Amycolatopsis eburnea</name>
    <dbReference type="NCBI Taxonomy" id="2267691"/>
    <lineage>
        <taxon>Bacteria</taxon>
        <taxon>Bacillati</taxon>
        <taxon>Actinomycetota</taxon>
        <taxon>Actinomycetes</taxon>
        <taxon>Pseudonocardiales</taxon>
        <taxon>Pseudonocardiaceae</taxon>
        <taxon>Amycolatopsis</taxon>
    </lineage>
</organism>
<dbReference type="InterPro" id="IPR002645">
    <property type="entry name" value="STAS_dom"/>
</dbReference>
<comment type="caution">
    <text evidence="4">The sequence shown here is derived from an EMBL/GenBank/DDBJ whole genome shotgun (WGS) entry which is preliminary data.</text>
</comment>
<evidence type="ECO:0000259" key="3">
    <source>
        <dbReference type="PROSITE" id="PS50801"/>
    </source>
</evidence>
<sequence length="125" mass="12898">MSVVADGQVFPQDLLRITAHRPDGAPALVLEVTGELDLLTAPQLEGAFATAFADKPDLLVIDLTGVSFMASLGMTVLLKAQRSAAPSAKVRVVAPEGSVVARTLQLTGLLEVLAVAPTVPAALSR</sequence>
<evidence type="ECO:0000313" key="4">
    <source>
        <dbReference type="EMBL" id="RSD13616.1"/>
    </source>
</evidence>
<dbReference type="Pfam" id="PF01740">
    <property type="entry name" value="STAS"/>
    <property type="match status" value="1"/>
</dbReference>
<dbReference type="PROSITE" id="PS50801">
    <property type="entry name" value="STAS"/>
    <property type="match status" value="1"/>
</dbReference>
<dbReference type="InterPro" id="IPR036513">
    <property type="entry name" value="STAS_dom_sf"/>
</dbReference>
<dbReference type="Gene3D" id="3.30.750.24">
    <property type="entry name" value="STAS domain"/>
    <property type="match status" value="1"/>
</dbReference>
<name>A0A3R9F6I9_9PSEU</name>
<proteinExistence type="inferred from homology"/>
<gene>
    <name evidence="4" type="ORF">EIY87_28360</name>
</gene>
<dbReference type="Proteomes" id="UP000267081">
    <property type="component" value="Unassembled WGS sequence"/>
</dbReference>
<protein>
    <recommendedName>
        <fullName evidence="2">Anti-sigma factor antagonist</fullName>
    </recommendedName>
</protein>
<dbReference type="OrthoDB" id="3576811at2"/>
<dbReference type="GO" id="GO:0043856">
    <property type="term" value="F:anti-sigma factor antagonist activity"/>
    <property type="evidence" value="ECO:0007669"/>
    <property type="project" value="InterPro"/>
</dbReference>
<dbReference type="AlphaFoldDB" id="A0A3R9F6I9"/>
<dbReference type="SUPFAM" id="SSF52091">
    <property type="entry name" value="SpoIIaa-like"/>
    <property type="match status" value="1"/>
</dbReference>
<dbReference type="PANTHER" id="PTHR33495">
    <property type="entry name" value="ANTI-SIGMA FACTOR ANTAGONIST TM_1081-RELATED-RELATED"/>
    <property type="match status" value="1"/>
</dbReference>
<comment type="similarity">
    <text evidence="1 2">Belongs to the anti-sigma-factor antagonist family.</text>
</comment>
<evidence type="ECO:0000256" key="1">
    <source>
        <dbReference type="ARBA" id="ARBA00009013"/>
    </source>
</evidence>
<dbReference type="PANTHER" id="PTHR33495:SF13">
    <property type="entry name" value="ANTI-SIGMA-F FACTOR ANTAGONIST RSFB"/>
    <property type="match status" value="1"/>
</dbReference>
<dbReference type="NCBIfam" id="TIGR00377">
    <property type="entry name" value="ant_ant_sig"/>
    <property type="match status" value="1"/>
</dbReference>
<dbReference type="InterPro" id="IPR003658">
    <property type="entry name" value="Anti-sigma_ant"/>
</dbReference>
<dbReference type="EMBL" id="RSEC01000058">
    <property type="protein sequence ID" value="RSD13616.1"/>
    <property type="molecule type" value="Genomic_DNA"/>
</dbReference>
<dbReference type="CDD" id="cd07043">
    <property type="entry name" value="STAS_anti-anti-sigma_factors"/>
    <property type="match status" value="1"/>
</dbReference>
<keyword evidence="5" id="KW-1185">Reference proteome</keyword>
<evidence type="ECO:0000313" key="5">
    <source>
        <dbReference type="Proteomes" id="UP000267081"/>
    </source>
</evidence>